<evidence type="ECO:0000256" key="1">
    <source>
        <dbReference type="SAM" id="MobiDB-lite"/>
    </source>
</evidence>
<dbReference type="GeneID" id="5975950"/>
<feature type="compositionally biased region" description="Polar residues" evidence="1">
    <location>
        <begin position="141"/>
        <end position="152"/>
    </location>
</feature>
<dbReference type="EMBL" id="CH445337">
    <property type="protein sequence ID" value="EAT83911.1"/>
    <property type="molecule type" value="Genomic_DNA"/>
</dbReference>
<dbReference type="InParanoid" id="Q0UHM1"/>
<evidence type="ECO:0000313" key="2">
    <source>
        <dbReference type="EMBL" id="EAT83911.1"/>
    </source>
</evidence>
<dbReference type="OMA" id="WHSERRY"/>
<dbReference type="RefSeq" id="XP_001799051.1">
    <property type="nucleotide sequence ID" value="XM_001798999.1"/>
</dbReference>
<dbReference type="eggNOG" id="ENOG502RQKS">
    <property type="taxonomic scope" value="Eukaryota"/>
</dbReference>
<dbReference type="VEuPathDB" id="FungiDB:JI435_087430"/>
<feature type="region of interest" description="Disordered" evidence="1">
    <location>
        <begin position="207"/>
        <end position="241"/>
    </location>
</feature>
<protein>
    <submittedName>
        <fullName evidence="2">Uncharacterized protein</fullName>
    </submittedName>
</protein>
<proteinExistence type="predicted"/>
<feature type="compositionally biased region" description="Low complexity" evidence="1">
    <location>
        <begin position="74"/>
        <end position="93"/>
    </location>
</feature>
<dbReference type="Proteomes" id="UP000001055">
    <property type="component" value="Unassembled WGS sequence"/>
</dbReference>
<feature type="region of interest" description="Disordered" evidence="1">
    <location>
        <begin position="54"/>
        <end position="153"/>
    </location>
</feature>
<accession>Q0UHM1</accession>
<name>Q0UHM1_PHANO</name>
<reference evidence="3" key="1">
    <citation type="journal article" date="2007" name="Plant Cell">
        <title>Dothideomycete-plant interactions illuminated by genome sequencing and EST analysis of the wheat pathogen Stagonospora nodorum.</title>
        <authorList>
            <person name="Hane J.K."/>
            <person name="Lowe R.G."/>
            <person name="Solomon P.S."/>
            <person name="Tan K.C."/>
            <person name="Schoch C.L."/>
            <person name="Spatafora J.W."/>
            <person name="Crous P.W."/>
            <person name="Kodira C."/>
            <person name="Birren B.W."/>
            <person name="Galagan J.E."/>
            <person name="Torriani S.F."/>
            <person name="McDonald B.A."/>
            <person name="Oliver R.P."/>
        </authorList>
    </citation>
    <scope>NUCLEOTIDE SEQUENCE [LARGE SCALE GENOMIC DNA]</scope>
    <source>
        <strain evidence="3">SN15 / ATCC MYA-4574 / FGSC 10173</strain>
    </source>
</reference>
<dbReference type="KEGG" id="pno:SNOG_08743"/>
<evidence type="ECO:0000313" key="3">
    <source>
        <dbReference type="Proteomes" id="UP000001055"/>
    </source>
</evidence>
<dbReference type="HOGENOM" id="CLU_1094758_0_0_1"/>
<organism evidence="2 3">
    <name type="scientific">Phaeosphaeria nodorum (strain SN15 / ATCC MYA-4574 / FGSC 10173)</name>
    <name type="common">Glume blotch fungus</name>
    <name type="synonym">Parastagonospora nodorum</name>
    <dbReference type="NCBI Taxonomy" id="321614"/>
    <lineage>
        <taxon>Eukaryota</taxon>
        <taxon>Fungi</taxon>
        <taxon>Dikarya</taxon>
        <taxon>Ascomycota</taxon>
        <taxon>Pezizomycotina</taxon>
        <taxon>Dothideomycetes</taxon>
        <taxon>Pleosporomycetidae</taxon>
        <taxon>Pleosporales</taxon>
        <taxon>Pleosporineae</taxon>
        <taxon>Phaeosphaeriaceae</taxon>
        <taxon>Parastagonospora</taxon>
    </lineage>
</organism>
<dbReference type="AlphaFoldDB" id="Q0UHM1"/>
<sequence>MVFNTFIMKVRRTLLCCNEHKQLDIGSPTNVRKVSISSALPNLTDSQRKFLREKASSDTIRLLSIPHTSPPSPTGSHTPTHSTPRTSHEPSSPLLNAASKDLPSILPTPPRHKHADSSPPAARMPGMKHTSRSRSPARRLSFSSASSQTTEHSALFDRLPPRGRESMMTLNLEFAWEAGVETPRTMSLSEGFREVKTVGGAERTAVGQRGVRGEEFGKGGDGASDSEEEFGVGERSPFVKI</sequence>
<gene>
    <name evidence="2" type="ORF">SNOG_08743</name>
</gene>